<evidence type="ECO:0008006" key="3">
    <source>
        <dbReference type="Google" id="ProtNLM"/>
    </source>
</evidence>
<keyword evidence="2" id="KW-1185">Reference proteome</keyword>
<dbReference type="Gene3D" id="2.170.16.10">
    <property type="entry name" value="Hedgehog/Intein (Hint) domain"/>
    <property type="match status" value="1"/>
</dbReference>
<name>A0A5C6A648_9BACT</name>
<protein>
    <recommendedName>
        <fullName evidence="3">Intein C-terminal splicing domain-containing protein</fullName>
    </recommendedName>
</protein>
<organism evidence="1 2">
    <name type="scientific">Stieleria varia</name>
    <dbReference type="NCBI Taxonomy" id="2528005"/>
    <lineage>
        <taxon>Bacteria</taxon>
        <taxon>Pseudomonadati</taxon>
        <taxon>Planctomycetota</taxon>
        <taxon>Planctomycetia</taxon>
        <taxon>Pirellulales</taxon>
        <taxon>Pirellulaceae</taxon>
        <taxon>Stieleria</taxon>
    </lineage>
</organism>
<dbReference type="SUPFAM" id="SSF51294">
    <property type="entry name" value="Hedgehog/intein (Hint) domain"/>
    <property type="match status" value="1"/>
</dbReference>
<comment type="caution">
    <text evidence="1">The sequence shown here is derived from an EMBL/GenBank/DDBJ whole genome shotgun (WGS) entry which is preliminary data.</text>
</comment>
<dbReference type="EMBL" id="SJPN01000007">
    <property type="protein sequence ID" value="TWT94541.1"/>
    <property type="molecule type" value="Genomic_DNA"/>
</dbReference>
<proteinExistence type="predicted"/>
<dbReference type="InterPro" id="IPR036844">
    <property type="entry name" value="Hint_dom_sf"/>
</dbReference>
<dbReference type="AlphaFoldDB" id="A0A5C6A648"/>
<dbReference type="Proteomes" id="UP000320176">
    <property type="component" value="Unassembled WGS sequence"/>
</dbReference>
<sequence length="244" mass="26456">MGETITLTLSEMGIEGSAQVLGIEPCPSVSGGNGSLVTGRFLHSSGEVMELRLAGQAEPIGVTAIHPIYSVDRQSYVPAGELFPGETVATLSGETNVAAIHSTGHSQAVFNLEIQGQHVFRVTEDGLLVHNDCGTTSVGSEQTTIIGNGQYSRVVPFAKATGARTIENGMTETDWEKLSSRERYKLNDGNLRERIREGDRFRSLGPDGRNRKLDLLIAEMNRLRERGIPVEEVPQDEILNVIGR</sequence>
<accession>A0A5C6A648</accession>
<evidence type="ECO:0000313" key="2">
    <source>
        <dbReference type="Proteomes" id="UP000320176"/>
    </source>
</evidence>
<evidence type="ECO:0000313" key="1">
    <source>
        <dbReference type="EMBL" id="TWT94541.1"/>
    </source>
</evidence>
<gene>
    <name evidence="1" type="ORF">Pla52n_53620</name>
</gene>
<reference evidence="1 2" key="1">
    <citation type="submission" date="2019-02" db="EMBL/GenBank/DDBJ databases">
        <title>Deep-cultivation of Planctomycetes and their phenomic and genomic characterization uncovers novel biology.</title>
        <authorList>
            <person name="Wiegand S."/>
            <person name="Jogler M."/>
            <person name="Boedeker C."/>
            <person name="Pinto D."/>
            <person name="Vollmers J."/>
            <person name="Rivas-Marin E."/>
            <person name="Kohn T."/>
            <person name="Peeters S.H."/>
            <person name="Heuer A."/>
            <person name="Rast P."/>
            <person name="Oberbeckmann S."/>
            <person name="Bunk B."/>
            <person name="Jeske O."/>
            <person name="Meyerdierks A."/>
            <person name="Storesund J.E."/>
            <person name="Kallscheuer N."/>
            <person name="Luecker S."/>
            <person name="Lage O.M."/>
            <person name="Pohl T."/>
            <person name="Merkel B.J."/>
            <person name="Hornburger P."/>
            <person name="Mueller R.-W."/>
            <person name="Bruemmer F."/>
            <person name="Labrenz M."/>
            <person name="Spormann A.M."/>
            <person name="Op Den Camp H."/>
            <person name="Overmann J."/>
            <person name="Amann R."/>
            <person name="Jetten M.S.M."/>
            <person name="Mascher T."/>
            <person name="Medema M.H."/>
            <person name="Devos D.P."/>
            <person name="Kaster A.-K."/>
            <person name="Ovreas L."/>
            <person name="Rohde M."/>
            <person name="Galperin M.Y."/>
            <person name="Jogler C."/>
        </authorList>
    </citation>
    <scope>NUCLEOTIDE SEQUENCE [LARGE SCALE GENOMIC DNA]</scope>
    <source>
        <strain evidence="1 2">Pla52n</strain>
    </source>
</reference>